<dbReference type="Proteomes" id="UP000240971">
    <property type="component" value="Unassembled WGS sequence"/>
</dbReference>
<dbReference type="RefSeq" id="WP_106529776.1">
    <property type="nucleotide sequence ID" value="NZ_PYAW01000004.1"/>
</dbReference>
<sequence length="184" mass="21077">MRKLIYAINLTIDGCFDHTKVIGDEAMLEYWTHVLREADLLVYGRITYQLMVPYWPDVAKNHSMAKAENDFADTFDSLDKVVFSRSLERAEDKKTRIVRTDLQDEILKLKQQEGRDILLGGVALPSQLIALGLVDEFLFVIHPVIAGEGKRLMEGIDLQERLQLRLVESKILKSGCVALRYLKQ</sequence>
<proteinExistence type="predicted"/>
<dbReference type="PANTHER" id="PTHR38011">
    <property type="entry name" value="DIHYDROFOLATE REDUCTASE FAMILY PROTEIN (AFU_ORTHOLOGUE AFUA_8G06820)"/>
    <property type="match status" value="1"/>
</dbReference>
<name>A0A2P8HGV4_CHINA</name>
<evidence type="ECO:0000259" key="1">
    <source>
        <dbReference type="Pfam" id="PF01872"/>
    </source>
</evidence>
<dbReference type="Pfam" id="PF01872">
    <property type="entry name" value="RibD_C"/>
    <property type="match status" value="1"/>
</dbReference>
<dbReference type="OrthoDB" id="195113at2"/>
<organism evidence="2 3">
    <name type="scientific">Chitinophaga niastensis</name>
    <dbReference type="NCBI Taxonomy" id="536980"/>
    <lineage>
        <taxon>Bacteria</taxon>
        <taxon>Pseudomonadati</taxon>
        <taxon>Bacteroidota</taxon>
        <taxon>Chitinophagia</taxon>
        <taxon>Chitinophagales</taxon>
        <taxon>Chitinophagaceae</taxon>
        <taxon>Chitinophaga</taxon>
    </lineage>
</organism>
<dbReference type="InterPro" id="IPR024072">
    <property type="entry name" value="DHFR-like_dom_sf"/>
</dbReference>
<dbReference type="GO" id="GO:0009231">
    <property type="term" value="P:riboflavin biosynthetic process"/>
    <property type="evidence" value="ECO:0007669"/>
    <property type="project" value="InterPro"/>
</dbReference>
<dbReference type="InterPro" id="IPR002734">
    <property type="entry name" value="RibDG_C"/>
</dbReference>
<reference evidence="2 3" key="1">
    <citation type="submission" date="2018-03" db="EMBL/GenBank/DDBJ databases">
        <title>Genomic Encyclopedia of Archaeal and Bacterial Type Strains, Phase II (KMG-II): from individual species to whole genera.</title>
        <authorList>
            <person name="Goeker M."/>
        </authorList>
    </citation>
    <scope>NUCLEOTIDE SEQUENCE [LARGE SCALE GENOMIC DNA]</scope>
    <source>
        <strain evidence="2 3">DSM 24859</strain>
    </source>
</reference>
<feature type="domain" description="Bacterial bifunctional deaminase-reductase C-terminal" evidence="1">
    <location>
        <begin position="3"/>
        <end position="176"/>
    </location>
</feature>
<dbReference type="GO" id="GO:0008703">
    <property type="term" value="F:5-amino-6-(5-phosphoribosylamino)uracil reductase activity"/>
    <property type="evidence" value="ECO:0007669"/>
    <property type="project" value="InterPro"/>
</dbReference>
<dbReference type="Gene3D" id="3.40.430.10">
    <property type="entry name" value="Dihydrofolate Reductase, subunit A"/>
    <property type="match status" value="1"/>
</dbReference>
<dbReference type="SUPFAM" id="SSF53597">
    <property type="entry name" value="Dihydrofolate reductase-like"/>
    <property type="match status" value="1"/>
</dbReference>
<dbReference type="AlphaFoldDB" id="A0A2P8HGV4"/>
<evidence type="ECO:0000313" key="2">
    <source>
        <dbReference type="EMBL" id="PSL45443.1"/>
    </source>
</evidence>
<comment type="caution">
    <text evidence="2">The sequence shown here is derived from an EMBL/GenBank/DDBJ whole genome shotgun (WGS) entry which is preliminary data.</text>
</comment>
<keyword evidence="3" id="KW-1185">Reference proteome</keyword>
<dbReference type="InterPro" id="IPR050765">
    <property type="entry name" value="Riboflavin_Biosynth_HTPR"/>
</dbReference>
<evidence type="ECO:0000313" key="3">
    <source>
        <dbReference type="Proteomes" id="UP000240971"/>
    </source>
</evidence>
<accession>A0A2P8HGV4</accession>
<gene>
    <name evidence="2" type="ORF">CLV51_104145</name>
</gene>
<dbReference type="EMBL" id="PYAW01000004">
    <property type="protein sequence ID" value="PSL45443.1"/>
    <property type="molecule type" value="Genomic_DNA"/>
</dbReference>
<protein>
    <submittedName>
        <fullName evidence="2">Dihydrofolate reductase</fullName>
    </submittedName>
</protein>
<dbReference type="PANTHER" id="PTHR38011:SF11">
    <property type="entry name" value="2,5-DIAMINO-6-RIBOSYLAMINO-4(3H)-PYRIMIDINONE 5'-PHOSPHATE REDUCTASE"/>
    <property type="match status" value="1"/>
</dbReference>